<name>A0AAV9ZNQ3_9AGAR</name>
<evidence type="ECO:0000313" key="3">
    <source>
        <dbReference type="Proteomes" id="UP001362999"/>
    </source>
</evidence>
<feature type="compositionally biased region" description="Polar residues" evidence="1">
    <location>
        <begin position="279"/>
        <end position="299"/>
    </location>
</feature>
<gene>
    <name evidence="2" type="ORF">R3P38DRAFT_3229684</name>
</gene>
<proteinExistence type="predicted"/>
<dbReference type="EMBL" id="JAWWNJ010000126">
    <property type="protein sequence ID" value="KAK6988119.1"/>
    <property type="molecule type" value="Genomic_DNA"/>
</dbReference>
<protein>
    <submittedName>
        <fullName evidence="2">Uncharacterized protein</fullName>
    </submittedName>
</protein>
<keyword evidence="3" id="KW-1185">Reference proteome</keyword>
<comment type="caution">
    <text evidence="2">The sequence shown here is derived from an EMBL/GenBank/DDBJ whole genome shotgun (WGS) entry which is preliminary data.</text>
</comment>
<feature type="region of interest" description="Disordered" evidence="1">
    <location>
        <begin position="277"/>
        <end position="332"/>
    </location>
</feature>
<dbReference type="AlphaFoldDB" id="A0AAV9ZNQ3"/>
<evidence type="ECO:0000256" key="1">
    <source>
        <dbReference type="SAM" id="MobiDB-lite"/>
    </source>
</evidence>
<dbReference type="Proteomes" id="UP001362999">
    <property type="component" value="Unassembled WGS sequence"/>
</dbReference>
<sequence length="332" mass="35696">MAAKIYDVKAHRAALLANPTYVARPDFVRGLGWKEEPTGGHSLYLVAENSDTPDQHGYLTQVGWVLPNKYFCGRGGSWSERYGKAFTTAKYGFLLGRPNEYPLLGADWDASLLTASAIQKDIAPDGNCKYWVVDENGAKAMKMGMKCFEKKGGDTACKPAFVVAFISLSNKRPSAGNHLAAIAGTHDVCLLPLYDIDETLVPEALIEKKLRGALVEVTYKLMHYTINTDGEITESFSAEIQQIIIKAYGKTQPSGPFRRAARPLVFKPISAVVPPPTAGCSNANDGNSAQQNPGANSGKSVEGNGGKADDGASASNRKRLGEELVNPIAKKS</sequence>
<evidence type="ECO:0000313" key="2">
    <source>
        <dbReference type="EMBL" id="KAK6988119.1"/>
    </source>
</evidence>
<organism evidence="2 3">
    <name type="scientific">Favolaschia claudopus</name>
    <dbReference type="NCBI Taxonomy" id="2862362"/>
    <lineage>
        <taxon>Eukaryota</taxon>
        <taxon>Fungi</taxon>
        <taxon>Dikarya</taxon>
        <taxon>Basidiomycota</taxon>
        <taxon>Agaricomycotina</taxon>
        <taxon>Agaricomycetes</taxon>
        <taxon>Agaricomycetidae</taxon>
        <taxon>Agaricales</taxon>
        <taxon>Marasmiineae</taxon>
        <taxon>Mycenaceae</taxon>
        <taxon>Favolaschia</taxon>
    </lineage>
</organism>
<accession>A0AAV9ZNQ3</accession>
<reference evidence="2 3" key="1">
    <citation type="journal article" date="2024" name="J Genomics">
        <title>Draft genome sequencing and assembly of Favolaschia claudopus CIRM-BRFM 2984 isolated from oak limbs.</title>
        <authorList>
            <person name="Navarro D."/>
            <person name="Drula E."/>
            <person name="Chaduli D."/>
            <person name="Cazenave R."/>
            <person name="Ahrendt S."/>
            <person name="Wang J."/>
            <person name="Lipzen A."/>
            <person name="Daum C."/>
            <person name="Barry K."/>
            <person name="Grigoriev I.V."/>
            <person name="Favel A."/>
            <person name="Rosso M.N."/>
            <person name="Martin F."/>
        </authorList>
    </citation>
    <scope>NUCLEOTIDE SEQUENCE [LARGE SCALE GENOMIC DNA]</scope>
    <source>
        <strain evidence="2 3">CIRM-BRFM 2984</strain>
    </source>
</reference>